<reference evidence="3" key="1">
    <citation type="journal article" date="2014" name="Int. J. Syst. Evol. Microbiol.">
        <title>Complete genome sequence of Corynebacterium casei LMG S-19264T (=DSM 44701T), isolated from a smear-ripened cheese.</title>
        <authorList>
            <consortium name="US DOE Joint Genome Institute (JGI-PGF)"/>
            <person name="Walter F."/>
            <person name="Albersmeier A."/>
            <person name="Kalinowski J."/>
            <person name="Ruckert C."/>
        </authorList>
    </citation>
    <scope>NUCLEOTIDE SEQUENCE</scope>
    <source>
        <strain evidence="3">KCTC 12344</strain>
    </source>
</reference>
<evidence type="ECO:0000313" key="3">
    <source>
        <dbReference type="EMBL" id="GGY96419.1"/>
    </source>
</evidence>
<dbReference type="EMBL" id="CP038026">
    <property type="protein sequence ID" value="QBQ35634.1"/>
    <property type="molecule type" value="Genomic_DNA"/>
</dbReference>
<evidence type="ECO:0000313" key="6">
    <source>
        <dbReference type="Proteomes" id="UP000619512"/>
    </source>
</evidence>
<feature type="signal peptide" evidence="2">
    <location>
        <begin position="1"/>
        <end position="30"/>
    </location>
</feature>
<dbReference type="AlphaFoldDB" id="A0A4P7BB04"/>
<evidence type="ECO:0000313" key="4">
    <source>
        <dbReference type="EMBL" id="QBQ35634.1"/>
    </source>
</evidence>
<gene>
    <name evidence="4" type="ORF">E1742_05230</name>
    <name evidence="3" type="ORF">GCM10007388_32370</name>
</gene>
<keyword evidence="2" id="KW-0732">Signal</keyword>
<dbReference type="EMBL" id="BMWW01000005">
    <property type="protein sequence ID" value="GGY96419.1"/>
    <property type="molecule type" value="Genomic_DNA"/>
</dbReference>
<proteinExistence type="predicted"/>
<dbReference type="OrthoDB" id="9825644at2"/>
<evidence type="ECO:0000256" key="2">
    <source>
        <dbReference type="SAM" id="SignalP"/>
    </source>
</evidence>
<keyword evidence="5" id="KW-1185">Reference proteome</keyword>
<dbReference type="RefSeq" id="WP_134383871.1">
    <property type="nucleotide sequence ID" value="NZ_JBHMDQ010000016.1"/>
</dbReference>
<feature type="region of interest" description="Disordered" evidence="1">
    <location>
        <begin position="178"/>
        <end position="198"/>
    </location>
</feature>
<dbReference type="Proteomes" id="UP000294359">
    <property type="component" value="Chromosome"/>
</dbReference>
<sequence length="198" mass="22229">MPPTPKTLHSYGMLAAAALALLTVAGGASAFTPQEMSAALRKYGFEYREGERPYGLPIKGKLTRVNIGDETYELDLASPLTRRGVDSAIRDYLLRHAADELHVIGMLAGGPMGNIEVDPDKTLVEELHTDLIQLPFESWRARLQSFKHEGVTIEAHCDFHFVKLNGKYYQLYFKDRGSYKTSEEPGCDVRRSDYHHTN</sequence>
<organism evidence="3 6">
    <name type="scientific">Pseudoduganella plicata</name>
    <dbReference type="NCBI Taxonomy" id="321984"/>
    <lineage>
        <taxon>Bacteria</taxon>
        <taxon>Pseudomonadati</taxon>
        <taxon>Pseudomonadota</taxon>
        <taxon>Betaproteobacteria</taxon>
        <taxon>Burkholderiales</taxon>
        <taxon>Oxalobacteraceae</taxon>
        <taxon>Telluria group</taxon>
        <taxon>Pseudoduganella</taxon>
    </lineage>
</organism>
<evidence type="ECO:0000313" key="5">
    <source>
        <dbReference type="Proteomes" id="UP000294359"/>
    </source>
</evidence>
<feature type="chain" id="PRO_5044606635" evidence="2">
    <location>
        <begin position="31"/>
        <end position="198"/>
    </location>
</feature>
<reference evidence="3" key="3">
    <citation type="submission" date="2022-12" db="EMBL/GenBank/DDBJ databases">
        <authorList>
            <person name="Sun Q."/>
            <person name="Kim S."/>
        </authorList>
    </citation>
    <scope>NUCLEOTIDE SEQUENCE</scope>
    <source>
        <strain evidence="3">KCTC 12344</strain>
    </source>
</reference>
<reference evidence="4 5" key="2">
    <citation type="submission" date="2019-03" db="EMBL/GenBank/DDBJ databases">
        <title>Draft Genome Sequences of Six Type Strains of the Genus Massilia.</title>
        <authorList>
            <person name="Miess H."/>
            <person name="Frediansyhah A."/>
            <person name="Gross H."/>
        </authorList>
    </citation>
    <scope>NUCLEOTIDE SEQUENCE [LARGE SCALE GENOMIC DNA]</scope>
    <source>
        <strain evidence="4 5">DSM 17505</strain>
    </source>
</reference>
<accession>A0A4P7BB04</accession>
<evidence type="ECO:0000256" key="1">
    <source>
        <dbReference type="SAM" id="MobiDB-lite"/>
    </source>
</evidence>
<protein>
    <submittedName>
        <fullName evidence="3">Uncharacterized protein</fullName>
    </submittedName>
</protein>
<dbReference type="Proteomes" id="UP000619512">
    <property type="component" value="Unassembled WGS sequence"/>
</dbReference>
<name>A0A4P7BB04_9BURK</name>